<dbReference type="OMA" id="CAGKWKT"/>
<sequence>ERLTFGDVAIDFSLEEWECLDLAERKLYAEVMLENYRNLVFLGLSISKPNLIAFLEQRKEACILKSQGTAAIPP</sequence>
<dbReference type="InterPro" id="IPR050169">
    <property type="entry name" value="Krueppel_C2H2_ZnF"/>
</dbReference>
<accession>A0A8C2UV43</accession>
<reference evidence="2" key="2">
    <citation type="submission" date="2025-09" db="UniProtKB">
        <authorList>
            <consortium name="Ensembl"/>
        </authorList>
    </citation>
    <scope>IDENTIFICATION</scope>
</reference>
<protein>
    <recommendedName>
        <fullName evidence="1">KRAB domain-containing protein</fullName>
    </recommendedName>
</protein>
<name>A0A8C2UV43_CHILA</name>
<dbReference type="InterPro" id="IPR001909">
    <property type="entry name" value="KRAB"/>
</dbReference>
<dbReference type="SUPFAM" id="SSF109640">
    <property type="entry name" value="KRAB domain (Kruppel-associated box)"/>
    <property type="match status" value="1"/>
</dbReference>
<organism evidence="2 3">
    <name type="scientific">Chinchilla lanigera</name>
    <name type="common">Long-tailed chinchilla</name>
    <name type="synonym">Chinchilla villidera</name>
    <dbReference type="NCBI Taxonomy" id="34839"/>
    <lineage>
        <taxon>Eukaryota</taxon>
        <taxon>Metazoa</taxon>
        <taxon>Chordata</taxon>
        <taxon>Craniata</taxon>
        <taxon>Vertebrata</taxon>
        <taxon>Euteleostomi</taxon>
        <taxon>Mammalia</taxon>
        <taxon>Eutheria</taxon>
        <taxon>Euarchontoglires</taxon>
        <taxon>Glires</taxon>
        <taxon>Rodentia</taxon>
        <taxon>Hystricomorpha</taxon>
        <taxon>Chinchillidae</taxon>
        <taxon>Chinchilla</taxon>
    </lineage>
</organism>
<keyword evidence="3" id="KW-1185">Reference proteome</keyword>
<dbReference type="Proteomes" id="UP000694398">
    <property type="component" value="Unassembled WGS sequence"/>
</dbReference>
<evidence type="ECO:0000259" key="1">
    <source>
        <dbReference type="PROSITE" id="PS50805"/>
    </source>
</evidence>
<dbReference type="PANTHER" id="PTHR23232:SF163">
    <property type="entry name" value="ZINC FINGER PROTEIN 589"/>
    <property type="match status" value="1"/>
</dbReference>
<reference evidence="2" key="1">
    <citation type="submission" date="2025-08" db="UniProtKB">
        <authorList>
            <consortium name="Ensembl"/>
        </authorList>
    </citation>
    <scope>IDENTIFICATION</scope>
</reference>
<evidence type="ECO:0000313" key="3">
    <source>
        <dbReference type="Proteomes" id="UP000694398"/>
    </source>
</evidence>
<feature type="domain" description="KRAB" evidence="1">
    <location>
        <begin position="3"/>
        <end position="74"/>
    </location>
</feature>
<dbReference type="GeneTree" id="ENSGT00940000153165"/>
<evidence type="ECO:0000313" key="2">
    <source>
        <dbReference type="Ensembl" id="ENSCLAP00000006235.1"/>
    </source>
</evidence>
<dbReference type="CDD" id="cd07765">
    <property type="entry name" value="KRAB_A-box"/>
    <property type="match status" value="1"/>
</dbReference>
<dbReference type="SMART" id="SM00349">
    <property type="entry name" value="KRAB"/>
    <property type="match status" value="1"/>
</dbReference>
<dbReference type="InterPro" id="IPR036051">
    <property type="entry name" value="KRAB_dom_sf"/>
</dbReference>
<dbReference type="PANTHER" id="PTHR23232">
    <property type="entry name" value="KRAB DOMAIN C2H2 ZINC FINGER"/>
    <property type="match status" value="1"/>
</dbReference>
<proteinExistence type="predicted"/>
<dbReference type="AlphaFoldDB" id="A0A8C2UV43"/>
<dbReference type="Ensembl" id="ENSCLAT00000006338.1">
    <property type="protein sequence ID" value="ENSCLAP00000006235.1"/>
    <property type="gene ID" value="ENSCLAG00000004409.1"/>
</dbReference>
<dbReference type="GO" id="GO:0006355">
    <property type="term" value="P:regulation of DNA-templated transcription"/>
    <property type="evidence" value="ECO:0007669"/>
    <property type="project" value="InterPro"/>
</dbReference>
<dbReference type="Gene3D" id="6.10.140.140">
    <property type="match status" value="1"/>
</dbReference>
<dbReference type="PROSITE" id="PS50805">
    <property type="entry name" value="KRAB"/>
    <property type="match status" value="1"/>
</dbReference>
<dbReference type="Pfam" id="PF01352">
    <property type="entry name" value="KRAB"/>
    <property type="match status" value="1"/>
</dbReference>